<dbReference type="GO" id="GO:0000287">
    <property type="term" value="F:magnesium ion binding"/>
    <property type="evidence" value="ECO:0007669"/>
    <property type="project" value="TreeGrafter"/>
</dbReference>
<keyword evidence="1" id="KW-0378">Hydrolase</keyword>
<accession>A0A6N3AB37</accession>
<dbReference type="InterPro" id="IPR023214">
    <property type="entry name" value="HAD_sf"/>
</dbReference>
<dbReference type="GO" id="GO:0050308">
    <property type="term" value="F:sugar-phosphatase activity"/>
    <property type="evidence" value="ECO:0007669"/>
    <property type="project" value="UniProtKB-EC"/>
</dbReference>
<dbReference type="InterPro" id="IPR036412">
    <property type="entry name" value="HAD-like_sf"/>
</dbReference>
<dbReference type="InterPro" id="IPR000150">
    <property type="entry name" value="Cof"/>
</dbReference>
<sequence length="266" mass="29449">MTDIRLLAIDLDDTLVREDNTISDYTRSILKKVQAKGIHIVIATGRMYQTARPVGLAMDIGDLPMILFSGGLVQRIESGEKLFEQTVDVSVANEILQLAKTNDWYVQSYIDDELLVHHETEESRMYEKGVGAKPVYIGDAVYTAPKGPNKLLFIAQPQKILHIEASLNKEFADKVEIVRSKPNFLEINSMNCTKGNTLAHMVSELGLKPEQVVAFGNSQNDISMLKYAGTAVAVANADDNVKAVAHEICPSNEDDGVAHWLEEHIL</sequence>
<dbReference type="Pfam" id="PF08282">
    <property type="entry name" value="Hydrolase_3"/>
    <property type="match status" value="1"/>
</dbReference>
<gene>
    <name evidence="1" type="primary">yidA</name>
    <name evidence="1" type="ORF">VRLFYP33_00661</name>
</gene>
<dbReference type="Gene3D" id="3.40.50.1000">
    <property type="entry name" value="HAD superfamily/HAD-like"/>
    <property type="match status" value="1"/>
</dbReference>
<dbReference type="EC" id="3.1.3.23" evidence="1"/>
<dbReference type="NCBIfam" id="TIGR01484">
    <property type="entry name" value="HAD-SF-IIB"/>
    <property type="match status" value="1"/>
</dbReference>
<dbReference type="InterPro" id="IPR006379">
    <property type="entry name" value="HAD-SF_hydro_IIB"/>
</dbReference>
<dbReference type="RefSeq" id="WP_156704313.1">
    <property type="nucleotide sequence ID" value="NZ_CACRUX010000022.1"/>
</dbReference>
<protein>
    <submittedName>
        <fullName evidence="1">Sugar phosphatase YidA</fullName>
        <ecNumber evidence="1">3.1.3.23</ecNumber>
    </submittedName>
</protein>
<evidence type="ECO:0000313" key="1">
    <source>
        <dbReference type="EMBL" id="VYT87066.1"/>
    </source>
</evidence>
<dbReference type="SFLD" id="SFLDS00003">
    <property type="entry name" value="Haloacid_Dehalogenase"/>
    <property type="match status" value="1"/>
</dbReference>
<dbReference type="SUPFAM" id="SSF56784">
    <property type="entry name" value="HAD-like"/>
    <property type="match status" value="1"/>
</dbReference>
<dbReference type="GO" id="GO:0005829">
    <property type="term" value="C:cytosol"/>
    <property type="evidence" value="ECO:0007669"/>
    <property type="project" value="TreeGrafter"/>
</dbReference>
<dbReference type="Gene3D" id="3.30.1240.10">
    <property type="match status" value="1"/>
</dbReference>
<dbReference type="PANTHER" id="PTHR10000:SF8">
    <property type="entry name" value="HAD SUPERFAMILY HYDROLASE-LIKE, TYPE 3"/>
    <property type="match status" value="1"/>
</dbReference>
<dbReference type="SFLD" id="SFLDG01140">
    <property type="entry name" value="C2.B:_Phosphomannomutase_and_P"/>
    <property type="match status" value="1"/>
</dbReference>
<dbReference type="EMBL" id="CACRUX010000022">
    <property type="protein sequence ID" value="VYT87066.1"/>
    <property type="molecule type" value="Genomic_DNA"/>
</dbReference>
<dbReference type="PANTHER" id="PTHR10000">
    <property type="entry name" value="PHOSPHOSERINE PHOSPHATASE"/>
    <property type="match status" value="1"/>
</dbReference>
<reference evidence="1" key="1">
    <citation type="submission" date="2019-11" db="EMBL/GenBank/DDBJ databases">
        <authorList>
            <person name="Feng L."/>
        </authorList>
    </citation>
    <scope>NUCLEOTIDE SEQUENCE</scope>
    <source>
        <strain evidence="1">VrattiLFYP33</strain>
    </source>
</reference>
<dbReference type="NCBIfam" id="TIGR00099">
    <property type="entry name" value="Cof-subfamily"/>
    <property type="match status" value="1"/>
</dbReference>
<proteinExistence type="predicted"/>
<name>A0A6N3AB37_9FIRM</name>
<dbReference type="AlphaFoldDB" id="A0A6N3AB37"/>
<dbReference type="CDD" id="cd07516">
    <property type="entry name" value="HAD_Pase"/>
    <property type="match status" value="1"/>
</dbReference>
<organism evidence="1">
    <name type="scientific">Veillonella ratti</name>
    <dbReference type="NCBI Taxonomy" id="103892"/>
    <lineage>
        <taxon>Bacteria</taxon>
        <taxon>Bacillati</taxon>
        <taxon>Bacillota</taxon>
        <taxon>Negativicutes</taxon>
        <taxon>Veillonellales</taxon>
        <taxon>Veillonellaceae</taxon>
        <taxon>Veillonella</taxon>
    </lineage>
</organism>